<sequence length="103" mass="11092">MNKKWMHKALMALLVSSSLLAAPAMAQGYGNGADVVVPLPPQIWENSGNSNNNSAPTCHNCCIYNNQSYSEGAVVTADSVVLQCSRDPNVVGTNELKWEVLKK</sequence>
<organism evidence="2 3">
    <name type="scientific">Rahnella sikkimica</name>
    <dbReference type="NCBI Taxonomy" id="1805933"/>
    <lineage>
        <taxon>Bacteria</taxon>
        <taxon>Pseudomonadati</taxon>
        <taxon>Pseudomonadota</taxon>
        <taxon>Gammaproteobacteria</taxon>
        <taxon>Enterobacterales</taxon>
        <taxon>Yersiniaceae</taxon>
        <taxon>Rahnella</taxon>
    </lineage>
</organism>
<gene>
    <name evidence="2" type="ORF">BV494_05015</name>
</gene>
<reference evidence="3" key="1">
    <citation type="submission" date="2017-01" db="EMBL/GenBank/DDBJ databases">
        <title>Genome sequence of Rouxiella sp. ERMR1:05.</title>
        <authorList>
            <person name="Kumar R."/>
            <person name="Singh D."/>
            <person name="Kumar S."/>
        </authorList>
    </citation>
    <scope>NUCLEOTIDE SEQUENCE [LARGE SCALE GENOMIC DNA]</scope>
    <source>
        <strain evidence="3">ERMR1:05</strain>
    </source>
</reference>
<feature type="chain" id="PRO_5014817796" description="DUF1496 domain-containing protein" evidence="1">
    <location>
        <begin position="22"/>
        <end position="103"/>
    </location>
</feature>
<dbReference type="Proteomes" id="UP000239197">
    <property type="component" value="Chromosome"/>
</dbReference>
<protein>
    <recommendedName>
        <fullName evidence="4">DUF1496 domain-containing protein</fullName>
    </recommendedName>
</protein>
<evidence type="ECO:0000313" key="2">
    <source>
        <dbReference type="EMBL" id="AVF37358.1"/>
    </source>
</evidence>
<dbReference type="EMBL" id="CP019062">
    <property type="protein sequence ID" value="AVF37358.1"/>
    <property type="molecule type" value="Genomic_DNA"/>
</dbReference>
<accession>A0A2L1UWZ4</accession>
<evidence type="ECO:0008006" key="4">
    <source>
        <dbReference type="Google" id="ProtNLM"/>
    </source>
</evidence>
<dbReference type="KEGG" id="rox:BV494_05015"/>
<dbReference type="InterPro" id="IPR009971">
    <property type="entry name" value="DUF1496"/>
</dbReference>
<evidence type="ECO:0000313" key="3">
    <source>
        <dbReference type="Proteomes" id="UP000239197"/>
    </source>
</evidence>
<keyword evidence="1" id="KW-0732">Signal</keyword>
<keyword evidence="3" id="KW-1185">Reference proteome</keyword>
<dbReference type="Pfam" id="PF07383">
    <property type="entry name" value="DUF1496"/>
    <property type="match status" value="1"/>
</dbReference>
<evidence type="ECO:0000256" key="1">
    <source>
        <dbReference type="SAM" id="SignalP"/>
    </source>
</evidence>
<dbReference type="OrthoDB" id="6400575at2"/>
<proteinExistence type="predicted"/>
<dbReference type="AlphaFoldDB" id="A0A2L1UWZ4"/>
<feature type="signal peptide" evidence="1">
    <location>
        <begin position="1"/>
        <end position="21"/>
    </location>
</feature>
<name>A0A2L1UWZ4_9GAMM</name>